<protein>
    <recommendedName>
        <fullName evidence="10">Glutamate--tRNA ligase</fullName>
        <ecNumber evidence="10">6.1.1.17</ecNumber>
    </recommendedName>
    <alternativeName>
        <fullName evidence="10">Glutamyl-tRNA synthetase</fullName>
        <shortName evidence="10">GluRS</shortName>
    </alternativeName>
</protein>
<evidence type="ECO:0000256" key="1">
    <source>
        <dbReference type="ARBA" id="ARBA00004496"/>
    </source>
</evidence>
<dbReference type="Proteomes" id="UP000777265">
    <property type="component" value="Unassembled WGS sequence"/>
</dbReference>
<reference evidence="13" key="1">
    <citation type="journal article" date="2020" name="Biotechnol. Biofuels">
        <title>New insights from the biogas microbiome by comprehensive genome-resolved metagenomics of nearly 1600 species originating from multiple anaerobic digesters.</title>
        <authorList>
            <person name="Campanaro S."/>
            <person name="Treu L."/>
            <person name="Rodriguez-R L.M."/>
            <person name="Kovalovszki A."/>
            <person name="Ziels R.M."/>
            <person name="Maus I."/>
            <person name="Zhu X."/>
            <person name="Kougias P.G."/>
            <person name="Basile A."/>
            <person name="Luo G."/>
            <person name="Schluter A."/>
            <person name="Konstantinidis K.T."/>
            <person name="Angelidaki I."/>
        </authorList>
    </citation>
    <scope>NUCLEOTIDE SEQUENCE</scope>
    <source>
        <strain evidence="13">AS06rmzACSIP_7</strain>
    </source>
</reference>
<dbReference type="EC" id="6.1.1.17" evidence="10"/>
<evidence type="ECO:0000313" key="14">
    <source>
        <dbReference type="Proteomes" id="UP000777265"/>
    </source>
</evidence>
<dbReference type="CDD" id="cd00808">
    <property type="entry name" value="GluRS_core"/>
    <property type="match status" value="1"/>
</dbReference>
<dbReference type="GO" id="GO:0006424">
    <property type="term" value="P:glutamyl-tRNA aminoacylation"/>
    <property type="evidence" value="ECO:0007669"/>
    <property type="project" value="UniProtKB-UniRule"/>
</dbReference>
<dbReference type="PANTHER" id="PTHR43311">
    <property type="entry name" value="GLUTAMATE--TRNA LIGASE"/>
    <property type="match status" value="1"/>
</dbReference>
<keyword evidence="4 10" id="KW-0963">Cytoplasm</keyword>
<dbReference type="PRINTS" id="PR00987">
    <property type="entry name" value="TRNASYNTHGLU"/>
</dbReference>
<dbReference type="NCBIfam" id="TIGR00464">
    <property type="entry name" value="gltX_bact"/>
    <property type="match status" value="1"/>
</dbReference>
<evidence type="ECO:0000256" key="5">
    <source>
        <dbReference type="ARBA" id="ARBA00022598"/>
    </source>
</evidence>
<dbReference type="PROSITE" id="PS00178">
    <property type="entry name" value="AA_TRNA_LIGASE_I"/>
    <property type="match status" value="1"/>
</dbReference>
<feature type="short sequence motif" description="'KMSKS' region" evidence="10">
    <location>
        <begin position="240"/>
        <end position="244"/>
    </location>
</feature>
<evidence type="ECO:0000313" key="13">
    <source>
        <dbReference type="EMBL" id="NLW36535.1"/>
    </source>
</evidence>
<comment type="cofactor">
    <cofactor evidence="10">
        <name>Zn(2+)</name>
        <dbReference type="ChEBI" id="CHEBI:29105"/>
    </cofactor>
    <text evidence="10">Binds 1 zinc ion per subunit.</text>
</comment>
<feature type="short sequence motif" description="'HIGH' region" evidence="10">
    <location>
        <begin position="8"/>
        <end position="18"/>
    </location>
</feature>
<accession>A0A971M5Z9</accession>
<gene>
    <name evidence="10" type="primary">gltX</name>
    <name evidence="13" type="ORF">GXY80_13825</name>
</gene>
<dbReference type="InterPro" id="IPR000924">
    <property type="entry name" value="Glu/Gln-tRNA-synth"/>
</dbReference>
<dbReference type="SUPFAM" id="SSF52374">
    <property type="entry name" value="Nucleotidylyl transferase"/>
    <property type="match status" value="1"/>
</dbReference>
<organism evidence="13 14">
    <name type="scientific">Syntrophorhabdus aromaticivorans</name>
    <dbReference type="NCBI Taxonomy" id="328301"/>
    <lineage>
        <taxon>Bacteria</taxon>
        <taxon>Pseudomonadati</taxon>
        <taxon>Thermodesulfobacteriota</taxon>
        <taxon>Syntrophorhabdia</taxon>
        <taxon>Syntrophorhabdales</taxon>
        <taxon>Syntrophorhabdaceae</taxon>
        <taxon>Syntrophorhabdus</taxon>
    </lineage>
</organism>
<dbReference type="NCBIfam" id="NF004315">
    <property type="entry name" value="PRK05710.1-4"/>
    <property type="match status" value="1"/>
</dbReference>
<comment type="similarity">
    <text evidence="2 10">Belongs to the class-I aminoacyl-tRNA synthetase family. Glutamate--tRNA ligase type 1 subfamily.</text>
</comment>
<sequence>MVKVRFAPSPTGNLHVGNARTAILNYLYARNQGGSFIVRMEDTDMERSDVKYETSILDDLKWLGITWDEGPYRQSGRLDLYRAHAQNLLDKGVAYKCFCSKDRLEAMKKASLDKGEPPRYDGACRELSRATTDRLEAEGASYVVRFKAQGKAVTFKDGIRGDIHFPPDHVDDFILLKQELTPSYNFAVIIDDVDMGITHVIRGADHISNTPKQIMLCEALRKKPPRYAHHSLLAGKDKKPLSKRHGATRVGEFRDMGILRSALFNYIAVIGRSVHKEVMDEGDLIKTFSLKSLSGSDCLFDMEKLLWFNKEHMRRMSVEDLLAGTGLGADYSDRIALLRENARTLGDMKELLDIFDGTDISHEGMAYLETIASPAPIIAGLRKALLDGRESTFEEIVNKTAGITNLTRRELFMVLRILITGRVNGPPLKDVFRLIPRDHILERLQWSDQRLSLH</sequence>
<comment type="subunit">
    <text evidence="3 10">Monomer.</text>
</comment>
<dbReference type="InterPro" id="IPR020751">
    <property type="entry name" value="aa-tRNA-synth_I_codon-bd_sub2"/>
</dbReference>
<dbReference type="InterPro" id="IPR004527">
    <property type="entry name" value="Glu-tRNA-ligase_bac/mito"/>
</dbReference>
<evidence type="ECO:0000256" key="4">
    <source>
        <dbReference type="ARBA" id="ARBA00022490"/>
    </source>
</evidence>
<proteinExistence type="inferred from homology"/>
<keyword evidence="7 10" id="KW-0067">ATP-binding</keyword>
<dbReference type="Gene3D" id="3.40.50.620">
    <property type="entry name" value="HUPs"/>
    <property type="match status" value="1"/>
</dbReference>
<evidence type="ECO:0000256" key="9">
    <source>
        <dbReference type="ARBA" id="ARBA00023146"/>
    </source>
</evidence>
<dbReference type="Pfam" id="PF00749">
    <property type="entry name" value="tRNA-synt_1c"/>
    <property type="match status" value="1"/>
</dbReference>
<evidence type="ECO:0000256" key="6">
    <source>
        <dbReference type="ARBA" id="ARBA00022741"/>
    </source>
</evidence>
<dbReference type="GO" id="GO:0005524">
    <property type="term" value="F:ATP binding"/>
    <property type="evidence" value="ECO:0007669"/>
    <property type="project" value="UniProtKB-UniRule"/>
</dbReference>
<dbReference type="GO" id="GO:0000049">
    <property type="term" value="F:tRNA binding"/>
    <property type="evidence" value="ECO:0007669"/>
    <property type="project" value="InterPro"/>
</dbReference>
<evidence type="ECO:0000256" key="3">
    <source>
        <dbReference type="ARBA" id="ARBA00011245"/>
    </source>
</evidence>
<feature type="binding site" evidence="10">
    <location>
        <position position="97"/>
    </location>
    <ligand>
        <name>Zn(2+)</name>
        <dbReference type="ChEBI" id="CHEBI:29105"/>
    </ligand>
</feature>
<keyword evidence="5 10" id="KW-0436">Ligase</keyword>
<dbReference type="GO" id="GO:0005737">
    <property type="term" value="C:cytoplasm"/>
    <property type="evidence" value="ECO:0007669"/>
    <property type="project" value="UniProtKB-SubCell"/>
</dbReference>
<evidence type="ECO:0000256" key="10">
    <source>
        <dbReference type="HAMAP-Rule" id="MF_00022"/>
    </source>
</evidence>
<comment type="function">
    <text evidence="10">Catalyzes the attachment of glutamate to tRNA(Glu) in a two-step reaction: glutamate is first activated by ATP to form Glu-AMP and then transferred to the acceptor end of tRNA(Glu).</text>
</comment>
<dbReference type="InterPro" id="IPR033910">
    <property type="entry name" value="GluRS_core"/>
</dbReference>
<name>A0A971M5Z9_9BACT</name>
<dbReference type="InterPro" id="IPR020058">
    <property type="entry name" value="Glu/Gln-tRNA-synth_Ib_cat-dom"/>
</dbReference>
<feature type="domain" description="Glutamyl/glutaminyl-tRNA synthetase class Ib catalytic" evidence="11">
    <location>
        <begin position="1"/>
        <end position="307"/>
    </location>
</feature>
<dbReference type="InterPro" id="IPR001412">
    <property type="entry name" value="aa-tRNA-synth_I_CS"/>
</dbReference>
<feature type="domain" description="Aminoacyl-tRNA synthetase class I anticodon-binding" evidence="12">
    <location>
        <begin position="325"/>
        <end position="445"/>
    </location>
</feature>
<dbReference type="FunFam" id="3.40.50.620:FF:000007">
    <property type="entry name" value="Glutamate--tRNA ligase"/>
    <property type="match status" value="1"/>
</dbReference>
<keyword evidence="10" id="KW-0862">Zinc</keyword>
<dbReference type="EMBL" id="JAAYEE010000261">
    <property type="protein sequence ID" value="NLW36535.1"/>
    <property type="molecule type" value="Genomic_DNA"/>
</dbReference>
<dbReference type="SUPFAM" id="SSF48163">
    <property type="entry name" value="An anticodon-binding domain of class I aminoacyl-tRNA synthetases"/>
    <property type="match status" value="1"/>
</dbReference>
<reference evidence="13" key="2">
    <citation type="submission" date="2020-01" db="EMBL/GenBank/DDBJ databases">
        <authorList>
            <person name="Campanaro S."/>
        </authorList>
    </citation>
    <scope>NUCLEOTIDE SEQUENCE</scope>
    <source>
        <strain evidence="13">AS06rmzACSIP_7</strain>
    </source>
</reference>
<keyword evidence="9 10" id="KW-0030">Aminoacyl-tRNA synthetase</keyword>
<comment type="caution">
    <text evidence="13">The sequence shown here is derived from an EMBL/GenBank/DDBJ whole genome shotgun (WGS) entry which is preliminary data.</text>
</comment>
<feature type="binding site" evidence="10">
    <location>
        <position position="243"/>
    </location>
    <ligand>
        <name>ATP</name>
        <dbReference type="ChEBI" id="CHEBI:30616"/>
    </ligand>
</feature>
<comment type="subcellular location">
    <subcellularLocation>
        <location evidence="1 10">Cytoplasm</location>
    </subcellularLocation>
</comment>
<keyword evidence="8 10" id="KW-0648">Protein biosynthesis</keyword>
<dbReference type="GO" id="GO:0008270">
    <property type="term" value="F:zinc ion binding"/>
    <property type="evidence" value="ECO:0007669"/>
    <property type="project" value="UniProtKB-UniRule"/>
</dbReference>
<dbReference type="GO" id="GO:0004818">
    <property type="term" value="F:glutamate-tRNA ligase activity"/>
    <property type="evidence" value="ECO:0007669"/>
    <property type="project" value="UniProtKB-UniRule"/>
</dbReference>
<dbReference type="InterPro" id="IPR049940">
    <property type="entry name" value="GluQ/Sye"/>
</dbReference>
<dbReference type="InterPro" id="IPR014729">
    <property type="entry name" value="Rossmann-like_a/b/a_fold"/>
</dbReference>
<dbReference type="PANTHER" id="PTHR43311:SF2">
    <property type="entry name" value="GLUTAMATE--TRNA LIGASE, MITOCHONDRIAL-RELATED"/>
    <property type="match status" value="1"/>
</dbReference>
<keyword evidence="10" id="KW-0479">Metal-binding</keyword>
<evidence type="ECO:0000256" key="8">
    <source>
        <dbReference type="ARBA" id="ARBA00022917"/>
    </source>
</evidence>
<evidence type="ECO:0000259" key="12">
    <source>
        <dbReference type="Pfam" id="PF19269"/>
    </source>
</evidence>
<evidence type="ECO:0000259" key="11">
    <source>
        <dbReference type="Pfam" id="PF00749"/>
    </source>
</evidence>
<dbReference type="Gene3D" id="1.10.10.350">
    <property type="match status" value="1"/>
</dbReference>
<feature type="binding site" evidence="10">
    <location>
        <position position="99"/>
    </location>
    <ligand>
        <name>Zn(2+)</name>
        <dbReference type="ChEBI" id="CHEBI:29105"/>
    </ligand>
</feature>
<keyword evidence="6 10" id="KW-0547">Nucleotide-binding</keyword>
<dbReference type="InterPro" id="IPR008925">
    <property type="entry name" value="aa_tRNA-synth_I_cd-bd_sf"/>
</dbReference>
<evidence type="ECO:0000256" key="2">
    <source>
        <dbReference type="ARBA" id="ARBA00007894"/>
    </source>
</evidence>
<dbReference type="Pfam" id="PF19269">
    <property type="entry name" value="Anticodon_2"/>
    <property type="match status" value="1"/>
</dbReference>
<feature type="binding site" evidence="10">
    <location>
        <position position="124"/>
    </location>
    <ligand>
        <name>Zn(2+)</name>
        <dbReference type="ChEBI" id="CHEBI:29105"/>
    </ligand>
</feature>
<dbReference type="InterPro" id="IPR045462">
    <property type="entry name" value="aa-tRNA-synth_I_cd-bd"/>
</dbReference>
<dbReference type="AlphaFoldDB" id="A0A971M5Z9"/>
<evidence type="ECO:0000256" key="7">
    <source>
        <dbReference type="ARBA" id="ARBA00022840"/>
    </source>
</evidence>
<dbReference type="HAMAP" id="MF_00022">
    <property type="entry name" value="Glu_tRNA_synth_type1"/>
    <property type="match status" value="1"/>
</dbReference>
<feature type="binding site" evidence="10">
    <location>
        <position position="126"/>
    </location>
    <ligand>
        <name>Zn(2+)</name>
        <dbReference type="ChEBI" id="CHEBI:29105"/>
    </ligand>
</feature>
<comment type="catalytic activity">
    <reaction evidence="10">
        <text>tRNA(Glu) + L-glutamate + ATP = L-glutamyl-tRNA(Glu) + AMP + diphosphate</text>
        <dbReference type="Rhea" id="RHEA:23540"/>
        <dbReference type="Rhea" id="RHEA-COMP:9663"/>
        <dbReference type="Rhea" id="RHEA-COMP:9680"/>
        <dbReference type="ChEBI" id="CHEBI:29985"/>
        <dbReference type="ChEBI" id="CHEBI:30616"/>
        <dbReference type="ChEBI" id="CHEBI:33019"/>
        <dbReference type="ChEBI" id="CHEBI:78442"/>
        <dbReference type="ChEBI" id="CHEBI:78520"/>
        <dbReference type="ChEBI" id="CHEBI:456215"/>
        <dbReference type="EC" id="6.1.1.17"/>
    </reaction>
</comment>